<comment type="subcellular location">
    <subcellularLocation>
        <location evidence="1">Nucleus membrane</location>
    </subcellularLocation>
</comment>
<evidence type="ECO:0000259" key="8">
    <source>
        <dbReference type="Pfam" id="PF09402"/>
    </source>
</evidence>
<dbReference type="InterPro" id="IPR044780">
    <property type="entry name" value="Heh2/Src1"/>
</dbReference>
<keyword evidence="5" id="KW-0539">Nucleus</keyword>
<dbReference type="EMBL" id="JOKQ01000012">
    <property type="protein sequence ID" value="KHN68945.1"/>
    <property type="molecule type" value="Genomic_DNA"/>
</dbReference>
<dbReference type="VEuPathDB" id="MicrosporidiaDB:M896_121680"/>
<dbReference type="HOGENOM" id="CLU_524802_0_0_1"/>
<feature type="transmembrane region" description="Helical" evidence="7">
    <location>
        <begin position="225"/>
        <end position="243"/>
    </location>
</feature>
<dbReference type="RefSeq" id="XP_014562987.1">
    <property type="nucleotide sequence ID" value="XM_014707501.1"/>
</dbReference>
<feature type="domain" description="Man1/Src1-like C-terminal" evidence="8">
    <location>
        <begin position="352"/>
        <end position="476"/>
    </location>
</feature>
<feature type="compositionally biased region" description="Basic and acidic residues" evidence="6">
    <location>
        <begin position="170"/>
        <end position="184"/>
    </location>
</feature>
<organism evidence="9 10">
    <name type="scientific">Ordospora colligata OC4</name>
    <dbReference type="NCBI Taxonomy" id="1354746"/>
    <lineage>
        <taxon>Eukaryota</taxon>
        <taxon>Fungi</taxon>
        <taxon>Fungi incertae sedis</taxon>
        <taxon>Microsporidia</taxon>
        <taxon>Ordosporidae</taxon>
        <taxon>Ordospora</taxon>
    </lineage>
</organism>
<feature type="compositionally biased region" description="Polar residues" evidence="6">
    <location>
        <begin position="206"/>
        <end position="216"/>
    </location>
</feature>
<dbReference type="GO" id="GO:0005783">
    <property type="term" value="C:endoplasmic reticulum"/>
    <property type="evidence" value="ECO:0007669"/>
    <property type="project" value="TreeGrafter"/>
</dbReference>
<evidence type="ECO:0000256" key="1">
    <source>
        <dbReference type="ARBA" id="ARBA00004126"/>
    </source>
</evidence>
<dbReference type="OrthoDB" id="5376590at2759"/>
<evidence type="ECO:0000256" key="2">
    <source>
        <dbReference type="ARBA" id="ARBA00022692"/>
    </source>
</evidence>
<evidence type="ECO:0000256" key="7">
    <source>
        <dbReference type="SAM" id="Phobius"/>
    </source>
</evidence>
<gene>
    <name evidence="9" type="ORF">M896_121680</name>
</gene>
<name>A0A0B2UIY5_9MICR</name>
<keyword evidence="2 7" id="KW-0812">Transmembrane</keyword>
<dbReference type="GO" id="GO:0003682">
    <property type="term" value="F:chromatin binding"/>
    <property type="evidence" value="ECO:0007669"/>
    <property type="project" value="InterPro"/>
</dbReference>
<dbReference type="InParanoid" id="A0A0B2UIY5"/>
<evidence type="ECO:0000313" key="10">
    <source>
        <dbReference type="Proteomes" id="UP000031056"/>
    </source>
</evidence>
<keyword evidence="4 7" id="KW-0472">Membrane</keyword>
<dbReference type="GO" id="GO:0034399">
    <property type="term" value="C:nuclear periphery"/>
    <property type="evidence" value="ECO:0007669"/>
    <property type="project" value="TreeGrafter"/>
</dbReference>
<evidence type="ECO:0000256" key="4">
    <source>
        <dbReference type="ARBA" id="ARBA00023136"/>
    </source>
</evidence>
<dbReference type="PANTHER" id="PTHR47808">
    <property type="entry name" value="INNER NUCLEAR MEMBRANE PROTEIN HEH2-RELATED"/>
    <property type="match status" value="1"/>
</dbReference>
<dbReference type="GO" id="GO:0005637">
    <property type="term" value="C:nuclear inner membrane"/>
    <property type="evidence" value="ECO:0007669"/>
    <property type="project" value="InterPro"/>
</dbReference>
<protein>
    <submittedName>
        <fullName evidence="9">Man1-Src1p-C-terminal domain-containing protein</fullName>
    </submittedName>
</protein>
<proteinExistence type="predicted"/>
<dbReference type="Proteomes" id="UP000031056">
    <property type="component" value="Unassembled WGS sequence"/>
</dbReference>
<dbReference type="GeneID" id="26262685"/>
<feature type="region of interest" description="Disordered" evidence="6">
    <location>
        <begin position="161"/>
        <end position="216"/>
    </location>
</feature>
<evidence type="ECO:0000313" key="9">
    <source>
        <dbReference type="EMBL" id="KHN68945.1"/>
    </source>
</evidence>
<reference evidence="9 10" key="1">
    <citation type="journal article" date="2014" name="MBio">
        <title>The Ordospora colligata genome; evolution of extreme reduction in microsporidia and host-to-parasite horizontal gene transfer.</title>
        <authorList>
            <person name="Pombert J.-F."/>
            <person name="Haag K.L."/>
            <person name="Beidas S."/>
            <person name="Ebert D."/>
            <person name="Keeling P.J."/>
        </authorList>
    </citation>
    <scope>NUCLEOTIDE SEQUENCE [LARGE SCALE GENOMIC DNA]</scope>
    <source>
        <strain evidence="9 10">OC4</strain>
    </source>
</reference>
<comment type="caution">
    <text evidence="9">The sequence shown here is derived from an EMBL/GenBank/DDBJ whole genome shotgun (WGS) entry which is preliminary data.</text>
</comment>
<keyword evidence="10" id="KW-1185">Reference proteome</keyword>
<dbReference type="InterPro" id="IPR018996">
    <property type="entry name" value="Man1/Src1-like_C"/>
</dbReference>
<sequence>MTKDIGPEEYLCTDFDYSKLTKTQLRKIMYENGVEDSFPITCKKQRLLDAYKRNIHEKIEELKAKKGKISMDNPFQKAVPSKAEIEMFENVSEVKSPERAPKAPKISIRMSPKSGGASEKHDTKIKHKKHVDKSTAGMPLTANVSGLDFCNSSISSSLMLSGSSENGIEMPRKSDDVSSSDVRRRAYTSDPTLDKLESKTKRSGTGAKQSSGVTISSSSMNGWKMIYAAVIVALISGLVYIRIACPYCINDAFMCIKQPEHSRIVDGKLVCDDGFVVKHGLVRDYCVKDDRHERMMAWKIHEIKKYLERRNGEYSYGMASSRMVPIDTLTKEPELVERIKNQAGIVVLGNMMYSIKAKAPIRIFVRYYMRMIIAIAIPLGLMIAVAKMIRSINRKKEERQYMARKVVRDISDVLVRQIYVSTKNTNFPSYVYIEQLRDCFGINKKVWADVEKMVATNSNIRKMSVENKKAWEWVGPILYKPEFNGSLF</sequence>
<keyword evidence="3 7" id="KW-1133">Transmembrane helix</keyword>
<evidence type="ECO:0000256" key="5">
    <source>
        <dbReference type="ARBA" id="ARBA00023242"/>
    </source>
</evidence>
<evidence type="ECO:0000256" key="6">
    <source>
        <dbReference type="SAM" id="MobiDB-lite"/>
    </source>
</evidence>
<feature type="region of interest" description="Disordered" evidence="6">
    <location>
        <begin position="95"/>
        <end position="137"/>
    </location>
</feature>
<evidence type="ECO:0000256" key="3">
    <source>
        <dbReference type="ARBA" id="ARBA00022989"/>
    </source>
</evidence>
<feature type="transmembrane region" description="Helical" evidence="7">
    <location>
        <begin position="367"/>
        <end position="389"/>
    </location>
</feature>
<dbReference type="AlphaFoldDB" id="A0A0B2UIY5"/>
<dbReference type="STRING" id="1354746.A0A0B2UIY5"/>
<dbReference type="GO" id="GO:0071763">
    <property type="term" value="P:nuclear membrane organization"/>
    <property type="evidence" value="ECO:0007669"/>
    <property type="project" value="TreeGrafter"/>
</dbReference>
<accession>A0A0B2UIY5</accession>
<dbReference type="PANTHER" id="PTHR47808:SF2">
    <property type="entry name" value="LEM DOMAIN-CONTAINING PROTEIN 2"/>
    <property type="match status" value="1"/>
</dbReference>
<dbReference type="Pfam" id="PF09402">
    <property type="entry name" value="MSC"/>
    <property type="match status" value="1"/>
</dbReference>